<accession>A0A0W8E714</accession>
<dbReference type="PANTHER" id="PTHR37299">
    <property type="entry name" value="TRANSCRIPTIONAL REGULATOR-RELATED"/>
    <property type="match status" value="1"/>
</dbReference>
<dbReference type="Pfam" id="PF04397">
    <property type="entry name" value="LytTR"/>
    <property type="match status" value="1"/>
</dbReference>
<dbReference type="SMART" id="SM00850">
    <property type="entry name" value="LytTR"/>
    <property type="match status" value="1"/>
</dbReference>
<dbReference type="AlphaFoldDB" id="A0A0W8E714"/>
<reference evidence="2" key="1">
    <citation type="journal article" date="2015" name="Proc. Natl. Acad. Sci. U.S.A.">
        <title>Networks of energetic and metabolic interactions define dynamics in microbial communities.</title>
        <authorList>
            <person name="Embree M."/>
            <person name="Liu J.K."/>
            <person name="Al-Bassam M.M."/>
            <person name="Zengler K."/>
        </authorList>
    </citation>
    <scope>NUCLEOTIDE SEQUENCE</scope>
</reference>
<dbReference type="InterPro" id="IPR046947">
    <property type="entry name" value="LytR-like"/>
</dbReference>
<name>A0A0W8E714_9ZZZZ</name>
<dbReference type="PANTHER" id="PTHR37299:SF1">
    <property type="entry name" value="STAGE 0 SPORULATION PROTEIN A HOMOLOG"/>
    <property type="match status" value="1"/>
</dbReference>
<comment type="caution">
    <text evidence="2">The sequence shown here is derived from an EMBL/GenBank/DDBJ whole genome shotgun (WGS) entry which is preliminary data.</text>
</comment>
<feature type="domain" description="HTH LytTR-type" evidence="1">
    <location>
        <begin position="18"/>
        <end position="83"/>
    </location>
</feature>
<organism evidence="2">
    <name type="scientific">hydrocarbon metagenome</name>
    <dbReference type="NCBI Taxonomy" id="938273"/>
    <lineage>
        <taxon>unclassified sequences</taxon>
        <taxon>metagenomes</taxon>
        <taxon>ecological metagenomes</taxon>
    </lineage>
</organism>
<evidence type="ECO:0000259" key="1">
    <source>
        <dbReference type="PROSITE" id="PS50930"/>
    </source>
</evidence>
<proteinExistence type="predicted"/>
<dbReference type="Gene3D" id="2.40.50.1020">
    <property type="entry name" value="LytTr DNA-binding domain"/>
    <property type="match status" value="1"/>
</dbReference>
<gene>
    <name evidence="2" type="ORF">ASZ90_018110</name>
</gene>
<dbReference type="PROSITE" id="PS50930">
    <property type="entry name" value="HTH_LYTTR"/>
    <property type="match status" value="1"/>
</dbReference>
<sequence>MEIAEKSNKNKNNSSDVITLKGKGEVFHINQEDIIFIEKYGKEAQIHTGDEMFTTYQTLDEIENILNSSFFRSHKSYLINLDKAQILPVALCVSLPGFESGL</sequence>
<dbReference type="InterPro" id="IPR007492">
    <property type="entry name" value="LytTR_DNA-bd_dom"/>
</dbReference>
<evidence type="ECO:0000313" key="2">
    <source>
        <dbReference type="EMBL" id="KUG04442.1"/>
    </source>
</evidence>
<dbReference type="GO" id="GO:0000156">
    <property type="term" value="F:phosphorelay response regulator activity"/>
    <property type="evidence" value="ECO:0007669"/>
    <property type="project" value="InterPro"/>
</dbReference>
<protein>
    <submittedName>
        <fullName evidence="2">Two-component response regulator</fullName>
    </submittedName>
</protein>
<dbReference type="EMBL" id="LNQE01001848">
    <property type="protein sequence ID" value="KUG04442.1"/>
    <property type="molecule type" value="Genomic_DNA"/>
</dbReference>
<dbReference type="GO" id="GO:0003677">
    <property type="term" value="F:DNA binding"/>
    <property type="evidence" value="ECO:0007669"/>
    <property type="project" value="InterPro"/>
</dbReference>